<comment type="caution">
    <text evidence="1">The sequence shown here is derived from an EMBL/GenBank/DDBJ whole genome shotgun (WGS) entry which is preliminary data.</text>
</comment>
<proteinExistence type="predicted"/>
<dbReference type="EMBL" id="CAJJDN010000035">
    <property type="protein sequence ID" value="CAD8076632.1"/>
    <property type="molecule type" value="Genomic_DNA"/>
</dbReference>
<dbReference type="AlphaFoldDB" id="A0A8S1MD58"/>
<keyword evidence="2" id="KW-1185">Reference proteome</keyword>
<accession>A0A8S1MD58</accession>
<dbReference type="Proteomes" id="UP000692954">
    <property type="component" value="Unassembled WGS sequence"/>
</dbReference>
<protein>
    <submittedName>
        <fullName evidence="1">Uncharacterized protein</fullName>
    </submittedName>
</protein>
<sequence>MQYESILQDLLPYTWPEQSEQRIILIKNIKQQFNQIITSNPCFYYQIQRIKQDLASQGPYYELIEEFEEETYTHHKLKEILQYLHFQGEQRPSNLKQFLNPQKLQKLICDIYRIFNRTILDYQAKSIHYPYYLKLSISIFKKISNQNFLDQNTFNFICHYGSRRCLTLRNQWQDFNVNQQKYISLTQCLKRISNFNQVRIDSVLQYFNKQQLNLCFILYCIIQCEELIAIVLGEKDANIINYYEDDLIIPQKVSCEDVSWHYNCFTQIRDYFPRLAQKLNKRMKVLKKLPIYNEQTRIQIFNYTQLMYGYQTNFQNILSEEIKHNIDQILLYQQVDCDPGLVILVANARMYTQLMYSLM</sequence>
<dbReference type="OrthoDB" id="290551at2759"/>
<reference evidence="1" key="1">
    <citation type="submission" date="2021-01" db="EMBL/GenBank/DDBJ databases">
        <authorList>
            <consortium name="Genoscope - CEA"/>
            <person name="William W."/>
        </authorList>
    </citation>
    <scope>NUCLEOTIDE SEQUENCE</scope>
</reference>
<evidence type="ECO:0000313" key="2">
    <source>
        <dbReference type="Proteomes" id="UP000692954"/>
    </source>
</evidence>
<gene>
    <name evidence="1" type="ORF">PSON_ATCC_30995.1.T0350069</name>
</gene>
<name>A0A8S1MD58_9CILI</name>
<evidence type="ECO:0000313" key="1">
    <source>
        <dbReference type="EMBL" id="CAD8076632.1"/>
    </source>
</evidence>
<organism evidence="1 2">
    <name type="scientific">Paramecium sonneborni</name>
    <dbReference type="NCBI Taxonomy" id="65129"/>
    <lineage>
        <taxon>Eukaryota</taxon>
        <taxon>Sar</taxon>
        <taxon>Alveolata</taxon>
        <taxon>Ciliophora</taxon>
        <taxon>Intramacronucleata</taxon>
        <taxon>Oligohymenophorea</taxon>
        <taxon>Peniculida</taxon>
        <taxon>Parameciidae</taxon>
        <taxon>Paramecium</taxon>
    </lineage>
</organism>